<dbReference type="AlphaFoldDB" id="A0A9P6SKY5"/>
<sequence length="955" mass="104143">MIDFKLRSELPGDASFTPRQNIVVAPLHLVSSHAPLDSWRGFRGMTPAAGTYTPLESLLLFQSLATHGTDEKSFARISELLTSNVFVKDGDTYDPERLRSDSLRELFLLLMRDELRAEEDGLEIGGQPTSNKRKVPSPALPTIKDAEDHKDKLPILVDRLYARYRSSMVEAIREDERRYHILQQEVEEIERGEWDERILKENTASTNRNGSVSPKKPRAKVNGTSPLSDALEVSKSQVSKEQSAKPQSMILLSQKETRHEGLGINDMLNSRESTRPSSPQVHDPKSMPGTQIAPPNQQRPSSNGPHTPSSLQPLPHQQPPLLQQQINLQQQPGMAFKWEPPYGPPHHSQAYPQSGPYPPHFNSQQYPPQSYSQPPRGSFPSPHGLQHPHLPSSPLSLQHPHQSILPPPNGGHRAPGSPHGVPLDALADAAGQQYRATSGSPMMQPPPMHGSPMQPSSGFASPYPVQQRPLPGNAPPQWVPHYQGSPHQGPPVPSQQYSYQPPPNQRPYPPQPSLIPPENRQYTSPYNANQGSRLSIGHNIQKTRPSLPGTPVTQGPPRHVTGHGTRWTPNPTGSTPKTFTPSDHPIVEPISPIQRPANLPLAKKFVKNHATNSEPRLRKSASKRGAQRTRAGSTASSVIAGSHRSQSVASHADELSLDNDVKEEVATPLPLPPGLEDETGDTTADESLPNIRSRPSRTTTSPSLLKRKRNDSIAETPRTPGESVGPASHVLWTRAFPKISASALESVTSHRHASMFAVPVKERDAPGYKSLILQPQDLKSIKSAILAGNRAALAAVPDDTPQAQTNVWLPSSEDLIPPKGIINYAQLEKEFMRMFANAIMFNADPDRGLGASWEEMRGGGKKGGEGYEIDEDAVVNDTKAMYADVEQVIGSLRNAERKGDDTMGVSGVRLGSVVRGSSAGPRGSSVIGDGDDEPDELAGDGDVATGTYTKRRRKA</sequence>
<protein>
    <recommendedName>
        <fullName evidence="4">Bromo domain-containing protein</fullName>
    </recommendedName>
</protein>
<dbReference type="Gene3D" id="1.20.920.10">
    <property type="entry name" value="Bromodomain-like"/>
    <property type="match status" value="1"/>
</dbReference>
<feature type="compositionally biased region" description="Polar residues" evidence="3">
    <location>
        <begin position="202"/>
        <end position="212"/>
    </location>
</feature>
<feature type="compositionally biased region" description="Basic residues" evidence="3">
    <location>
        <begin position="618"/>
        <end position="627"/>
    </location>
</feature>
<feature type="region of interest" description="Disordered" evidence="3">
    <location>
        <begin position="335"/>
        <end position="726"/>
    </location>
</feature>
<reference evidence="5" key="1">
    <citation type="submission" date="2019-07" db="EMBL/GenBank/DDBJ databases">
        <title>Hyphodiscus hymeniophilus genome sequencing and assembly.</title>
        <authorList>
            <person name="Kramer G."/>
            <person name="Nodwell J."/>
        </authorList>
    </citation>
    <scope>NUCLEOTIDE SEQUENCE</scope>
    <source>
        <strain evidence="5">ATCC 34498</strain>
    </source>
</reference>
<feature type="compositionally biased region" description="Low complexity" evidence="3">
    <location>
        <begin position="692"/>
        <end position="703"/>
    </location>
</feature>
<dbReference type="SUPFAM" id="SSF47370">
    <property type="entry name" value="Bromodomain"/>
    <property type="match status" value="1"/>
</dbReference>
<gene>
    <name evidence="5" type="ORF">D0Z07_8169</name>
</gene>
<feature type="compositionally biased region" description="Polar residues" evidence="3">
    <location>
        <begin position="630"/>
        <end position="649"/>
    </location>
</feature>
<evidence type="ECO:0000256" key="2">
    <source>
        <dbReference type="PROSITE-ProRule" id="PRU00035"/>
    </source>
</evidence>
<dbReference type="InterPro" id="IPR001487">
    <property type="entry name" value="Bromodomain"/>
</dbReference>
<dbReference type="Proteomes" id="UP000785200">
    <property type="component" value="Unassembled WGS sequence"/>
</dbReference>
<name>A0A9P6SKY5_9HELO</name>
<dbReference type="EMBL" id="VNKQ01000016">
    <property type="protein sequence ID" value="KAG0646104.1"/>
    <property type="molecule type" value="Genomic_DNA"/>
</dbReference>
<evidence type="ECO:0000259" key="4">
    <source>
        <dbReference type="PROSITE" id="PS50014"/>
    </source>
</evidence>
<feature type="compositionally biased region" description="Polar residues" evidence="3">
    <location>
        <begin position="234"/>
        <end position="246"/>
    </location>
</feature>
<dbReference type="PROSITE" id="PS50014">
    <property type="entry name" value="BROMODOMAIN_2"/>
    <property type="match status" value="1"/>
</dbReference>
<evidence type="ECO:0000256" key="3">
    <source>
        <dbReference type="SAM" id="MobiDB-lite"/>
    </source>
</evidence>
<feature type="compositionally biased region" description="Polar residues" evidence="3">
    <location>
        <begin position="267"/>
        <end position="280"/>
    </location>
</feature>
<feature type="region of interest" description="Disordered" evidence="3">
    <location>
        <begin position="200"/>
        <end position="317"/>
    </location>
</feature>
<keyword evidence="1 2" id="KW-0103">Bromodomain</keyword>
<evidence type="ECO:0000256" key="1">
    <source>
        <dbReference type="ARBA" id="ARBA00023117"/>
    </source>
</evidence>
<dbReference type="OrthoDB" id="21449at2759"/>
<dbReference type="PANTHER" id="PTHR15398">
    <property type="entry name" value="BROMODOMAIN-CONTAINING PROTEIN 8"/>
    <property type="match status" value="1"/>
</dbReference>
<feature type="compositionally biased region" description="Acidic residues" evidence="3">
    <location>
        <begin position="675"/>
        <end position="684"/>
    </location>
</feature>
<evidence type="ECO:0000313" key="5">
    <source>
        <dbReference type="EMBL" id="KAG0646104.1"/>
    </source>
</evidence>
<evidence type="ECO:0000313" key="6">
    <source>
        <dbReference type="Proteomes" id="UP000785200"/>
    </source>
</evidence>
<comment type="caution">
    <text evidence="5">The sequence shown here is derived from an EMBL/GenBank/DDBJ whole genome shotgun (WGS) entry which is preliminary data.</text>
</comment>
<feature type="compositionally biased region" description="Low complexity" evidence="3">
    <location>
        <begin position="363"/>
        <end position="375"/>
    </location>
</feature>
<keyword evidence="6" id="KW-1185">Reference proteome</keyword>
<accession>A0A9P6SKY5</accession>
<dbReference type="GO" id="GO:0006325">
    <property type="term" value="P:chromatin organization"/>
    <property type="evidence" value="ECO:0007669"/>
    <property type="project" value="UniProtKB-ARBA"/>
</dbReference>
<feature type="compositionally biased region" description="Polar residues" evidence="3">
    <location>
        <begin position="520"/>
        <end position="544"/>
    </location>
</feature>
<feature type="compositionally biased region" description="Polar residues" evidence="3">
    <location>
        <begin position="293"/>
        <end position="310"/>
    </location>
</feature>
<feature type="region of interest" description="Disordered" evidence="3">
    <location>
        <begin position="122"/>
        <end position="144"/>
    </location>
</feature>
<feature type="compositionally biased region" description="Pro residues" evidence="3">
    <location>
        <begin position="500"/>
        <end position="515"/>
    </location>
</feature>
<proteinExistence type="predicted"/>
<feature type="compositionally biased region" description="Polar residues" evidence="3">
    <location>
        <begin position="567"/>
        <end position="581"/>
    </location>
</feature>
<dbReference type="GO" id="GO:0035267">
    <property type="term" value="C:NuA4 histone acetyltransferase complex"/>
    <property type="evidence" value="ECO:0007669"/>
    <property type="project" value="TreeGrafter"/>
</dbReference>
<dbReference type="PANTHER" id="PTHR15398:SF4">
    <property type="entry name" value="BROMODOMAIN-CONTAINING PROTEIN 8 ISOFORM X1"/>
    <property type="match status" value="1"/>
</dbReference>
<organism evidence="5 6">
    <name type="scientific">Hyphodiscus hymeniophilus</name>
    <dbReference type="NCBI Taxonomy" id="353542"/>
    <lineage>
        <taxon>Eukaryota</taxon>
        <taxon>Fungi</taxon>
        <taxon>Dikarya</taxon>
        <taxon>Ascomycota</taxon>
        <taxon>Pezizomycotina</taxon>
        <taxon>Leotiomycetes</taxon>
        <taxon>Helotiales</taxon>
        <taxon>Hyphodiscaceae</taxon>
        <taxon>Hyphodiscus</taxon>
    </lineage>
</organism>
<feature type="compositionally biased region" description="Basic and acidic residues" evidence="3">
    <location>
        <begin position="651"/>
        <end position="665"/>
    </location>
</feature>
<dbReference type="InterPro" id="IPR036427">
    <property type="entry name" value="Bromodomain-like_sf"/>
</dbReference>
<feature type="region of interest" description="Disordered" evidence="3">
    <location>
        <begin position="912"/>
        <end position="955"/>
    </location>
</feature>
<dbReference type="Pfam" id="PF00439">
    <property type="entry name" value="Bromodomain"/>
    <property type="match status" value="1"/>
</dbReference>
<feature type="compositionally biased region" description="Acidic residues" evidence="3">
    <location>
        <begin position="929"/>
        <end position="939"/>
    </location>
</feature>
<feature type="domain" description="Bromo" evidence="4">
    <location>
        <begin position="748"/>
        <end position="849"/>
    </location>
</feature>